<dbReference type="PRINTS" id="PR00413">
    <property type="entry name" value="HADHALOGNASE"/>
</dbReference>
<keyword evidence="1" id="KW-0378">Hydrolase</keyword>
<protein>
    <submittedName>
        <fullName evidence="1">Putative hydrolase</fullName>
    </submittedName>
</protein>
<dbReference type="Gene3D" id="3.40.50.1000">
    <property type="entry name" value="HAD superfamily/HAD-like"/>
    <property type="match status" value="1"/>
</dbReference>
<dbReference type="EMBL" id="LN554846">
    <property type="protein sequence ID" value="CED72126.1"/>
    <property type="molecule type" value="Genomic_DNA"/>
</dbReference>
<organism evidence="1 2">
    <name type="scientific">Aliivibrio wodanis</name>
    <dbReference type="NCBI Taxonomy" id="80852"/>
    <lineage>
        <taxon>Bacteria</taxon>
        <taxon>Pseudomonadati</taxon>
        <taxon>Pseudomonadota</taxon>
        <taxon>Gammaproteobacteria</taxon>
        <taxon>Vibrionales</taxon>
        <taxon>Vibrionaceae</taxon>
        <taxon>Aliivibrio</taxon>
    </lineage>
</organism>
<dbReference type="Pfam" id="PF00702">
    <property type="entry name" value="Hydrolase"/>
    <property type="match status" value="1"/>
</dbReference>
<dbReference type="InterPro" id="IPR006439">
    <property type="entry name" value="HAD-SF_hydro_IA"/>
</dbReference>
<dbReference type="AlphaFoldDB" id="A0A090IML0"/>
<dbReference type="OrthoDB" id="148966at2"/>
<dbReference type="GO" id="GO:0016787">
    <property type="term" value="F:hydrolase activity"/>
    <property type="evidence" value="ECO:0007669"/>
    <property type="project" value="UniProtKB-KW"/>
</dbReference>
<dbReference type="PANTHER" id="PTHR47478">
    <property type="match status" value="1"/>
</dbReference>
<dbReference type="SFLD" id="SFLDS00003">
    <property type="entry name" value="Haloacid_Dehalogenase"/>
    <property type="match status" value="1"/>
</dbReference>
<dbReference type="InterPro" id="IPR052550">
    <property type="entry name" value="Pyrimidine_5'-ntase_YjjG"/>
</dbReference>
<sequence>MIFFDLDNTLLAHDDAEGKAITAFYQKYQSSLIVTDNIVHTWKKITDIHRSDWRAGKLTYAQQRCARMSELFIEPLSERQAGEYFAEFYQFYQQNWSLYPDTLEAIKRLSVFPLGVISNGYTMNQMAKLEQTGLSSYFKLLITSESAGVAKPSPDIFRFAANLAGGDIASHWYIGNNADMDAQAAHNAGMKAVWLNRINKDAKTSTRVVRSLTGFSDLLLESYQLSA</sequence>
<keyword evidence="2" id="KW-1185">Reference proteome</keyword>
<dbReference type="SUPFAM" id="SSF56784">
    <property type="entry name" value="HAD-like"/>
    <property type="match status" value="1"/>
</dbReference>
<dbReference type="STRING" id="80852.AWOD_I_2061"/>
<dbReference type="Gene3D" id="1.20.120.710">
    <property type="entry name" value="Haloacid dehalogenase hydrolase-like domain"/>
    <property type="match status" value="1"/>
</dbReference>
<dbReference type="GeneID" id="28541638"/>
<proteinExistence type="predicted"/>
<dbReference type="KEGG" id="awd:AWOD_I_2061"/>
<evidence type="ECO:0000313" key="1">
    <source>
        <dbReference type="EMBL" id="CED72126.1"/>
    </source>
</evidence>
<accession>A0A090IML0</accession>
<gene>
    <name evidence="1" type="ORF">AWOD_I_2061</name>
</gene>
<dbReference type="Proteomes" id="UP000032427">
    <property type="component" value="Chromosome 1"/>
</dbReference>
<reference evidence="2" key="1">
    <citation type="submission" date="2014-09" db="EMBL/GenBank/DDBJ databases">
        <authorList>
            <person name="Hjerde E."/>
        </authorList>
    </citation>
    <scope>NUCLEOTIDE SEQUENCE [LARGE SCALE GENOMIC DNA]</scope>
    <source>
        <strain evidence="2">06/09/139</strain>
    </source>
</reference>
<dbReference type="NCBIfam" id="TIGR01549">
    <property type="entry name" value="HAD-SF-IA-v1"/>
    <property type="match status" value="1"/>
</dbReference>
<evidence type="ECO:0000313" key="2">
    <source>
        <dbReference type="Proteomes" id="UP000032427"/>
    </source>
</evidence>
<dbReference type="PANTHER" id="PTHR47478:SF1">
    <property type="entry name" value="PYRIMIDINE 5'-NUCLEOTIDASE YJJG"/>
    <property type="match status" value="1"/>
</dbReference>
<dbReference type="PATRIC" id="fig|80852.17.peg.2132"/>
<dbReference type="InterPro" id="IPR023214">
    <property type="entry name" value="HAD_sf"/>
</dbReference>
<name>A0A090IML0_9GAMM</name>
<dbReference type="HOGENOM" id="CLU_045011_8_1_6"/>
<dbReference type="InterPro" id="IPR036412">
    <property type="entry name" value="HAD-like_sf"/>
</dbReference>
<dbReference type="SFLD" id="SFLDG01129">
    <property type="entry name" value="C1.5:_HAD__Beta-PGM__Phosphata"/>
    <property type="match status" value="1"/>
</dbReference>